<dbReference type="InterPro" id="IPR027417">
    <property type="entry name" value="P-loop_NTPase"/>
</dbReference>
<dbReference type="GO" id="GO:0043531">
    <property type="term" value="F:ADP binding"/>
    <property type="evidence" value="ECO:0007669"/>
    <property type="project" value="InterPro"/>
</dbReference>
<accession>A0A1C6U9P1</accession>
<evidence type="ECO:0000259" key="1">
    <source>
        <dbReference type="PROSITE" id="PS50943"/>
    </source>
</evidence>
<proteinExistence type="predicted"/>
<gene>
    <name evidence="2" type="ORF">GA0070608_0742</name>
</gene>
<feature type="domain" description="HTH cro/C1-type" evidence="1">
    <location>
        <begin position="20"/>
        <end position="75"/>
    </location>
</feature>
<dbReference type="PROSITE" id="PS50943">
    <property type="entry name" value="HTH_CROC1"/>
    <property type="match status" value="1"/>
</dbReference>
<dbReference type="EMBL" id="FMIC01000002">
    <property type="protein sequence ID" value="SCL50742.1"/>
    <property type="molecule type" value="Genomic_DNA"/>
</dbReference>
<protein>
    <submittedName>
        <fullName evidence="2">NB-ARC domain-containing protein</fullName>
    </submittedName>
</protein>
<dbReference type="Pfam" id="PF13560">
    <property type="entry name" value="HTH_31"/>
    <property type="match status" value="1"/>
</dbReference>
<dbReference type="PANTHER" id="PTHR47691:SF3">
    <property type="entry name" value="HTH-TYPE TRANSCRIPTIONAL REGULATOR RV0890C-RELATED"/>
    <property type="match status" value="1"/>
</dbReference>
<sequence length="435" mass="47079">MTEDPSSDASTADASLAGLVRALRRRALLTQEELADISQLSVGTIRGLETGRIQQPHTGTLRKLTDALTLSNEEARALVLTSRTPPTRTVMKPVAGPVPAQLPASIPSFVGRAEPMRLLDAGLTAGDGATVTQAIVGSAGIGKTTLAVHWAHRVRRRFPDGQIYLNLRGFDPYQSPLTTCAALHSILAALHFPSHQVPADPDAQVGLYRSLMAERRMLILLDNARDAQQVRPLLPGSADSLVLVTSRDRLSGLVTADGAGLLTLPRMPLVEARELLARRLGVRRAAADQPALDEVIEHCDRLPLALASAATFANRHPGASLGYLAAQLRNPHQRLDILSGSDPATNLRSVFLRSYATLSPEAARLFRLLARHPEDHITERKAAVLALLSRAEVHPLLSELARLHLIENQGPDRYVLRGLLRAYGEELTYPALRVS</sequence>
<dbReference type="SUPFAM" id="SSF52540">
    <property type="entry name" value="P-loop containing nucleoside triphosphate hydrolases"/>
    <property type="match status" value="1"/>
</dbReference>
<evidence type="ECO:0000313" key="2">
    <source>
        <dbReference type="EMBL" id="SCL50742.1"/>
    </source>
</evidence>
<dbReference type="InterPro" id="IPR010982">
    <property type="entry name" value="Lambda_DNA-bd_dom_sf"/>
</dbReference>
<dbReference type="CDD" id="cd00093">
    <property type="entry name" value="HTH_XRE"/>
    <property type="match status" value="1"/>
</dbReference>
<dbReference type="PANTHER" id="PTHR47691">
    <property type="entry name" value="REGULATOR-RELATED"/>
    <property type="match status" value="1"/>
</dbReference>
<organism evidence="2 3">
    <name type="scientific">Micromonospora peucetia</name>
    <dbReference type="NCBI Taxonomy" id="47871"/>
    <lineage>
        <taxon>Bacteria</taxon>
        <taxon>Bacillati</taxon>
        <taxon>Actinomycetota</taxon>
        <taxon>Actinomycetes</taxon>
        <taxon>Micromonosporales</taxon>
        <taxon>Micromonosporaceae</taxon>
        <taxon>Micromonospora</taxon>
    </lineage>
</organism>
<dbReference type="Gene3D" id="3.40.50.300">
    <property type="entry name" value="P-loop containing nucleotide triphosphate hydrolases"/>
    <property type="match status" value="1"/>
</dbReference>
<dbReference type="SMART" id="SM00530">
    <property type="entry name" value="HTH_XRE"/>
    <property type="match status" value="1"/>
</dbReference>
<name>A0A1C6U9P1_9ACTN</name>
<dbReference type="SUPFAM" id="SSF47413">
    <property type="entry name" value="lambda repressor-like DNA-binding domains"/>
    <property type="match status" value="1"/>
</dbReference>
<evidence type="ECO:0000313" key="3">
    <source>
        <dbReference type="Proteomes" id="UP000199343"/>
    </source>
</evidence>
<dbReference type="InterPro" id="IPR001387">
    <property type="entry name" value="Cro/C1-type_HTH"/>
</dbReference>
<dbReference type="AlphaFoldDB" id="A0A1C6U9P1"/>
<dbReference type="PRINTS" id="PR00364">
    <property type="entry name" value="DISEASERSIST"/>
</dbReference>
<dbReference type="Pfam" id="PF00931">
    <property type="entry name" value="NB-ARC"/>
    <property type="match status" value="1"/>
</dbReference>
<reference evidence="2 3" key="1">
    <citation type="submission" date="2016-06" db="EMBL/GenBank/DDBJ databases">
        <authorList>
            <person name="Kjaerup R.B."/>
            <person name="Dalgaard T.S."/>
            <person name="Juul-Madsen H.R."/>
        </authorList>
    </citation>
    <scope>NUCLEOTIDE SEQUENCE [LARGE SCALE GENOMIC DNA]</scope>
    <source>
        <strain evidence="2 3">DSM 43363</strain>
    </source>
</reference>
<dbReference type="STRING" id="47871.GA0070608_0742"/>
<dbReference type="GO" id="GO:0003677">
    <property type="term" value="F:DNA binding"/>
    <property type="evidence" value="ECO:0007669"/>
    <property type="project" value="InterPro"/>
</dbReference>
<dbReference type="InterPro" id="IPR002182">
    <property type="entry name" value="NB-ARC"/>
</dbReference>
<dbReference type="Gene3D" id="1.10.260.40">
    <property type="entry name" value="lambda repressor-like DNA-binding domains"/>
    <property type="match status" value="1"/>
</dbReference>
<dbReference type="Proteomes" id="UP000199343">
    <property type="component" value="Unassembled WGS sequence"/>
</dbReference>